<gene>
    <name evidence="5" type="ORF">CSCA_0883</name>
</gene>
<feature type="domain" description="Response regulatory" evidence="4">
    <location>
        <begin position="7"/>
        <end position="122"/>
    </location>
</feature>
<name>A0A0E3JZ65_CLOSL</name>
<organism evidence="5 6">
    <name type="scientific">Clostridium scatologenes</name>
    <dbReference type="NCBI Taxonomy" id="1548"/>
    <lineage>
        <taxon>Bacteria</taxon>
        <taxon>Bacillati</taxon>
        <taxon>Bacillota</taxon>
        <taxon>Clostridia</taxon>
        <taxon>Eubacteriales</taxon>
        <taxon>Clostridiaceae</taxon>
        <taxon>Clostridium</taxon>
    </lineage>
</organism>
<dbReference type="Proteomes" id="UP000033115">
    <property type="component" value="Chromosome"/>
</dbReference>
<evidence type="ECO:0000313" key="5">
    <source>
        <dbReference type="EMBL" id="AKA68008.1"/>
    </source>
</evidence>
<evidence type="ECO:0000256" key="3">
    <source>
        <dbReference type="PROSITE-ProRule" id="PRU00169"/>
    </source>
</evidence>
<keyword evidence="6" id="KW-1185">Reference proteome</keyword>
<dbReference type="InterPro" id="IPR052048">
    <property type="entry name" value="ST_Response_Regulator"/>
</dbReference>
<dbReference type="STRING" id="1548.CSCA_0883"/>
<dbReference type="PANTHER" id="PTHR43228">
    <property type="entry name" value="TWO-COMPONENT RESPONSE REGULATOR"/>
    <property type="match status" value="1"/>
</dbReference>
<accession>A0A0E3JZ65</accession>
<dbReference type="SMART" id="SM00448">
    <property type="entry name" value="REC"/>
    <property type="match status" value="1"/>
</dbReference>
<feature type="modified residue" description="4-aspartylphosphate" evidence="3">
    <location>
        <position position="57"/>
    </location>
</feature>
<evidence type="ECO:0000259" key="4">
    <source>
        <dbReference type="PROSITE" id="PS50110"/>
    </source>
</evidence>
<dbReference type="KEGG" id="csq:CSCA_0883"/>
<evidence type="ECO:0000256" key="1">
    <source>
        <dbReference type="ARBA" id="ARBA00018672"/>
    </source>
</evidence>
<dbReference type="GO" id="GO:0000160">
    <property type="term" value="P:phosphorelay signal transduction system"/>
    <property type="evidence" value="ECO:0007669"/>
    <property type="project" value="InterPro"/>
</dbReference>
<dbReference type="Gene3D" id="3.40.50.2300">
    <property type="match status" value="1"/>
</dbReference>
<dbReference type="InterPro" id="IPR011006">
    <property type="entry name" value="CheY-like_superfamily"/>
</dbReference>
<dbReference type="HOGENOM" id="CLU_000445_69_15_9"/>
<dbReference type="EMBL" id="CP009933">
    <property type="protein sequence ID" value="AKA68008.1"/>
    <property type="molecule type" value="Genomic_DNA"/>
</dbReference>
<dbReference type="RefSeq" id="WP_029159513.1">
    <property type="nucleotide sequence ID" value="NZ_CP009933.1"/>
</dbReference>
<protein>
    <recommendedName>
        <fullName evidence="1">Stage 0 sporulation protein A homolog</fullName>
    </recommendedName>
</protein>
<dbReference type="AlphaFoldDB" id="A0A0E3JZ65"/>
<dbReference type="InterPro" id="IPR001789">
    <property type="entry name" value="Sig_transdc_resp-reg_receiver"/>
</dbReference>
<proteinExistence type="predicted"/>
<keyword evidence="3" id="KW-0597">Phosphoprotein</keyword>
<reference evidence="5 6" key="1">
    <citation type="journal article" date="2015" name="J. Biotechnol.">
        <title>Complete genome sequence of a malodorant-producing acetogen, Clostridium scatologenes ATCC 25775(T).</title>
        <authorList>
            <person name="Zhu Z."/>
            <person name="Guo T."/>
            <person name="Zheng H."/>
            <person name="Song T."/>
            <person name="Ouyang P."/>
            <person name="Xie J."/>
        </authorList>
    </citation>
    <scope>NUCLEOTIDE SEQUENCE [LARGE SCALE GENOMIC DNA]</scope>
    <source>
        <strain evidence="5 6">ATCC 25775</strain>
    </source>
</reference>
<sequence length="126" mass="14289">MELHSLKVLICDDSSLIRKKLKELLFKYGCTEIFEASDGQNAIDMYKKYIPHLVFMDIVMPVKDGITALNEIIQFDKNAKVIMSSSSGTKILLKKALEAGACEFIQKPFANIKIESILKEFNEEVQ</sequence>
<dbReference type="PROSITE" id="PS50110">
    <property type="entry name" value="RESPONSE_REGULATORY"/>
    <property type="match status" value="1"/>
</dbReference>
<dbReference type="SUPFAM" id="SSF52172">
    <property type="entry name" value="CheY-like"/>
    <property type="match status" value="1"/>
</dbReference>
<evidence type="ECO:0000256" key="2">
    <source>
        <dbReference type="ARBA" id="ARBA00024867"/>
    </source>
</evidence>
<dbReference type="PANTHER" id="PTHR43228:SF1">
    <property type="entry name" value="TWO-COMPONENT RESPONSE REGULATOR ARR22"/>
    <property type="match status" value="1"/>
</dbReference>
<dbReference type="Pfam" id="PF00072">
    <property type="entry name" value="Response_reg"/>
    <property type="match status" value="1"/>
</dbReference>
<comment type="function">
    <text evidence="2">May play the central regulatory role in sporulation. It may be an element of the effector pathway responsible for the activation of sporulation genes in response to nutritional stress. Spo0A may act in concert with spo0H (a sigma factor) to control the expression of some genes that are critical to the sporulation process.</text>
</comment>
<evidence type="ECO:0000313" key="6">
    <source>
        <dbReference type="Proteomes" id="UP000033115"/>
    </source>
</evidence>